<reference evidence="2" key="1">
    <citation type="submission" date="2017-09" db="EMBL/GenBank/DDBJ databases">
        <title>Depth-based differentiation of microbial function through sediment-hosted aquifers and enrichment of novel symbionts in the deep terrestrial subsurface.</title>
        <authorList>
            <person name="Probst A.J."/>
            <person name="Ladd B."/>
            <person name="Jarett J.K."/>
            <person name="Geller-Mcgrath D.E."/>
            <person name="Sieber C.M.K."/>
            <person name="Emerson J.B."/>
            <person name="Anantharaman K."/>
            <person name="Thomas B.C."/>
            <person name="Malmstrom R."/>
            <person name="Stieglmeier M."/>
            <person name="Klingl A."/>
            <person name="Woyke T."/>
            <person name="Ryan C.M."/>
            <person name="Banfield J.F."/>
        </authorList>
    </citation>
    <scope>NUCLEOTIDE SEQUENCE [LARGE SCALE GENOMIC DNA]</scope>
</reference>
<protein>
    <recommendedName>
        <fullName evidence="3">LamG-like jellyroll fold domain-containing protein</fullName>
    </recommendedName>
</protein>
<accession>A0A2M6Z221</accession>
<dbReference type="AlphaFoldDB" id="A0A2M6Z221"/>
<dbReference type="Gene3D" id="2.60.120.200">
    <property type="match status" value="1"/>
</dbReference>
<proteinExistence type="predicted"/>
<evidence type="ECO:0000313" key="1">
    <source>
        <dbReference type="EMBL" id="PIU46469.1"/>
    </source>
</evidence>
<dbReference type="Pfam" id="PF13385">
    <property type="entry name" value="Laminin_G_3"/>
    <property type="match status" value="1"/>
</dbReference>
<dbReference type="InterPro" id="IPR013320">
    <property type="entry name" value="ConA-like_dom_sf"/>
</dbReference>
<comment type="caution">
    <text evidence="1">The sequence shown here is derived from an EMBL/GenBank/DDBJ whole genome shotgun (WGS) entry which is preliminary data.</text>
</comment>
<dbReference type="SUPFAM" id="SSF49899">
    <property type="entry name" value="Concanavalin A-like lectins/glucanases"/>
    <property type="match status" value="1"/>
</dbReference>
<gene>
    <name evidence="1" type="ORF">COS93_02495</name>
</gene>
<organism evidence="1 2">
    <name type="scientific">bacterium (Candidatus Gribaldobacteria) CG07_land_8_20_14_0_80_33_18</name>
    <dbReference type="NCBI Taxonomy" id="2014272"/>
    <lineage>
        <taxon>Bacteria</taxon>
        <taxon>Candidatus Gribaldobacteria</taxon>
    </lineage>
</organism>
<evidence type="ECO:0008006" key="3">
    <source>
        <dbReference type="Google" id="ProtNLM"/>
    </source>
</evidence>
<dbReference type="Proteomes" id="UP000228777">
    <property type="component" value="Unassembled WGS sequence"/>
</dbReference>
<evidence type="ECO:0000313" key="2">
    <source>
        <dbReference type="Proteomes" id="UP000228777"/>
    </source>
</evidence>
<sequence length="118" mass="12961">MAYPKEIRLNNVNYRSFSQTSPVNVIDGNWHLITTVITGWGQNDIDNAKVYADGQAQDVVSTVKTGSPKARGLFYIGGGDYSVHGYVDEFIVWNVNLTPAEISTLYAGGTPTRALYTK</sequence>
<dbReference type="EMBL" id="PEWP01000050">
    <property type="protein sequence ID" value="PIU46469.1"/>
    <property type="molecule type" value="Genomic_DNA"/>
</dbReference>
<name>A0A2M6Z221_9BACT</name>